<dbReference type="NCBIfam" id="TIGR02246">
    <property type="entry name" value="SgcJ/EcaC family oxidoreductase"/>
    <property type="match status" value="1"/>
</dbReference>
<proteinExistence type="predicted"/>
<dbReference type="InterPro" id="IPR032710">
    <property type="entry name" value="NTF2-like_dom_sf"/>
</dbReference>
<dbReference type="InterPro" id="IPR011944">
    <property type="entry name" value="Steroid_delta5-4_isomerase"/>
</dbReference>
<dbReference type="Gene3D" id="3.10.450.50">
    <property type="match status" value="1"/>
</dbReference>
<evidence type="ECO:0000313" key="2">
    <source>
        <dbReference type="EMBL" id="APU16352.1"/>
    </source>
</evidence>
<dbReference type="Proteomes" id="UP000185511">
    <property type="component" value="Chromosome"/>
</dbReference>
<accession>A0AAC9LGK1</accession>
<dbReference type="Pfam" id="PF14534">
    <property type="entry name" value="DUF4440"/>
    <property type="match status" value="1"/>
</dbReference>
<dbReference type="AlphaFoldDB" id="A0AAC9LGK1"/>
<sequence>MTETLTRRIPPSATDGPAADDDEIKALLAEATDAWTRGDAAGFVAVFAPDSEFVGADGVLRRGRLSNQRWHSRLFSGVFRGSRLVFEVESIRFLSAHVAVAHALSSVVYPWQAEPGPRTSSRGTWVLIRQDGRWLVSAVQHSRLRPTTGTGASRLSTTVVSLRGRLTRRPRRRSHPGRAA</sequence>
<dbReference type="SUPFAM" id="SSF54427">
    <property type="entry name" value="NTF2-like"/>
    <property type="match status" value="1"/>
</dbReference>
<protein>
    <recommendedName>
        <fullName evidence="1">DUF4440 domain-containing protein</fullName>
    </recommendedName>
</protein>
<dbReference type="InterPro" id="IPR027843">
    <property type="entry name" value="DUF4440"/>
</dbReference>
<organism evidence="2 3">
    <name type="scientific">Actinoalloteichus fjordicus</name>
    <dbReference type="NCBI Taxonomy" id="1612552"/>
    <lineage>
        <taxon>Bacteria</taxon>
        <taxon>Bacillati</taxon>
        <taxon>Actinomycetota</taxon>
        <taxon>Actinomycetes</taxon>
        <taxon>Pseudonocardiales</taxon>
        <taxon>Pseudonocardiaceae</taxon>
        <taxon>Actinoalloteichus</taxon>
    </lineage>
</organism>
<feature type="domain" description="DUF4440" evidence="1">
    <location>
        <begin position="24"/>
        <end position="135"/>
    </location>
</feature>
<keyword evidence="3" id="KW-1185">Reference proteome</keyword>
<evidence type="ECO:0000313" key="3">
    <source>
        <dbReference type="Proteomes" id="UP000185511"/>
    </source>
</evidence>
<evidence type="ECO:0000259" key="1">
    <source>
        <dbReference type="Pfam" id="PF14534"/>
    </source>
</evidence>
<reference evidence="3" key="1">
    <citation type="submission" date="2016-06" db="EMBL/GenBank/DDBJ databases">
        <title>Complete genome sequence of Actinoalloteichus fjordicus DSM 46855 (=ADI127-17), type strain of the new species Actinoalloteichus fjordicus.</title>
        <authorList>
            <person name="Ruckert C."/>
            <person name="Nouioui I."/>
            <person name="Willmese J."/>
            <person name="van Wezel G."/>
            <person name="Klenk H.-P."/>
            <person name="Kalinowski J."/>
            <person name="Zotchev S.B."/>
        </authorList>
    </citation>
    <scope>NUCLEOTIDE SEQUENCE [LARGE SCALE GENOMIC DNA]</scope>
    <source>
        <strain evidence="3">ADI127-7</strain>
    </source>
</reference>
<dbReference type="KEGG" id="acad:UA74_21650"/>
<name>A0AAC9LGK1_9PSEU</name>
<gene>
    <name evidence="2" type="ORF">UA74_21650</name>
</gene>
<dbReference type="RefSeq" id="WP_075741897.1">
    <property type="nucleotide sequence ID" value="NZ_CP016076.1"/>
</dbReference>
<dbReference type="EMBL" id="CP016076">
    <property type="protein sequence ID" value="APU16352.1"/>
    <property type="molecule type" value="Genomic_DNA"/>
</dbReference>